<keyword evidence="6" id="KW-0175">Coiled coil</keyword>
<dbReference type="OrthoDB" id="5592979at2759"/>
<dbReference type="Proteomes" id="UP000503462">
    <property type="component" value="Chromosome 4"/>
</dbReference>
<feature type="region of interest" description="Disordered" evidence="7">
    <location>
        <begin position="176"/>
        <end position="227"/>
    </location>
</feature>
<evidence type="ECO:0000313" key="8">
    <source>
        <dbReference type="EMBL" id="QIX01311.1"/>
    </source>
</evidence>
<dbReference type="GO" id="GO:0009898">
    <property type="term" value="C:cytoplasmic side of plasma membrane"/>
    <property type="evidence" value="ECO:0007669"/>
    <property type="project" value="TreeGrafter"/>
</dbReference>
<feature type="coiled-coil region" evidence="6">
    <location>
        <begin position="74"/>
        <end position="101"/>
    </location>
</feature>
<dbReference type="PANTHER" id="PTHR22761">
    <property type="entry name" value="CHARGED MULTIVESICULAR BODY PROTEIN"/>
    <property type="match status" value="1"/>
</dbReference>
<dbReference type="Gene3D" id="6.10.250.1710">
    <property type="match status" value="1"/>
</dbReference>
<evidence type="ECO:0000313" key="9">
    <source>
        <dbReference type="Proteomes" id="UP000503462"/>
    </source>
</evidence>
<keyword evidence="3" id="KW-0967">Endosome</keyword>
<dbReference type="EMBL" id="CP051142">
    <property type="protein sequence ID" value="QIX01311.1"/>
    <property type="molecule type" value="Genomic_DNA"/>
</dbReference>
<evidence type="ECO:0000256" key="1">
    <source>
        <dbReference type="ARBA" id="ARBA00004177"/>
    </source>
</evidence>
<name>A0A6H0Y332_9PEZI</name>
<evidence type="ECO:0000256" key="5">
    <source>
        <dbReference type="ARBA" id="ARBA00042586"/>
    </source>
</evidence>
<evidence type="ECO:0000256" key="4">
    <source>
        <dbReference type="ARBA" id="ARBA00040017"/>
    </source>
</evidence>
<evidence type="ECO:0000256" key="6">
    <source>
        <dbReference type="SAM" id="Coils"/>
    </source>
</evidence>
<dbReference type="GO" id="GO:0006900">
    <property type="term" value="P:vesicle budding from membrane"/>
    <property type="evidence" value="ECO:0007669"/>
    <property type="project" value="TreeGrafter"/>
</dbReference>
<dbReference type="GO" id="GO:0005771">
    <property type="term" value="C:multivesicular body"/>
    <property type="evidence" value="ECO:0007669"/>
    <property type="project" value="TreeGrafter"/>
</dbReference>
<gene>
    <name evidence="8" type="ORF">AMS68_006828</name>
</gene>
<reference evidence="8 9" key="1">
    <citation type="journal article" date="2016" name="Sci. Rep.">
        <title>Peltaster fructicola genome reveals evolution from an invasive phytopathogen to an ectophytic parasite.</title>
        <authorList>
            <person name="Xu C."/>
            <person name="Chen H."/>
            <person name="Gleason M.L."/>
            <person name="Xu J.R."/>
            <person name="Liu H."/>
            <person name="Zhang R."/>
            <person name="Sun G."/>
        </authorList>
    </citation>
    <scope>NUCLEOTIDE SEQUENCE [LARGE SCALE GENOMIC DNA]</scope>
    <source>
        <strain evidence="8 9">LNHT1506</strain>
    </source>
</reference>
<organism evidence="8 9">
    <name type="scientific">Peltaster fructicola</name>
    <dbReference type="NCBI Taxonomy" id="286661"/>
    <lineage>
        <taxon>Eukaryota</taxon>
        <taxon>Fungi</taxon>
        <taxon>Dikarya</taxon>
        <taxon>Ascomycota</taxon>
        <taxon>Pezizomycotina</taxon>
        <taxon>Dothideomycetes</taxon>
        <taxon>Dothideomycetes incertae sedis</taxon>
        <taxon>Peltaster</taxon>
    </lineage>
</organism>
<dbReference type="Pfam" id="PF03357">
    <property type="entry name" value="Snf7"/>
    <property type="match status" value="1"/>
</dbReference>
<feature type="compositionally biased region" description="Basic and acidic residues" evidence="7">
    <location>
        <begin position="217"/>
        <end position="227"/>
    </location>
</feature>
<evidence type="ECO:0000256" key="7">
    <source>
        <dbReference type="SAM" id="MobiDB-lite"/>
    </source>
</evidence>
<dbReference type="Gene3D" id="1.10.287.1060">
    <property type="entry name" value="ESAT-6-like"/>
    <property type="match status" value="1"/>
</dbReference>
<proteinExistence type="inferred from homology"/>
<dbReference type="InterPro" id="IPR005024">
    <property type="entry name" value="Snf7_fam"/>
</dbReference>
<evidence type="ECO:0000256" key="2">
    <source>
        <dbReference type="ARBA" id="ARBA00006190"/>
    </source>
</evidence>
<dbReference type="GO" id="GO:0032511">
    <property type="term" value="P:late endosome to vacuole transport via multivesicular body sorting pathway"/>
    <property type="evidence" value="ECO:0007669"/>
    <property type="project" value="TreeGrafter"/>
</dbReference>
<dbReference type="GO" id="GO:0000815">
    <property type="term" value="C:ESCRT III complex"/>
    <property type="evidence" value="ECO:0007669"/>
    <property type="project" value="TreeGrafter"/>
</dbReference>
<sequence>MSGWGFGNIWGGGSGSTAKKNDSTKDAILKLRGTLDMLSKREKHLNNQIGEQDALARKNVTTNKTVAKAALRRKKQFELHLDQTSAQIMTVEREISSIETANINRVTLDAMQNASKAMKKIHGEITIDKVDTIMEGLREQHAIGEEIAEAITQSNASNALDDDELEAELADLQQEKMDEDMLKTGTVPVSDRVSRLPNQPSGPIVSKQVEEDDEEAELRKLQQEMAM</sequence>
<comment type="similarity">
    <text evidence="2">Belongs to the SNF7 family.</text>
</comment>
<protein>
    <recommendedName>
        <fullName evidence="4">Vacuolar-sorting protein SNF7</fullName>
    </recommendedName>
    <alternativeName>
        <fullName evidence="5">Vacuolar protein-sorting-associated protein 32</fullName>
    </alternativeName>
</protein>
<dbReference type="PANTHER" id="PTHR22761:SF10">
    <property type="entry name" value="GH13992P"/>
    <property type="match status" value="1"/>
</dbReference>
<accession>A0A6H0Y332</accession>
<dbReference type="AlphaFoldDB" id="A0A6H0Y332"/>
<keyword evidence="9" id="KW-1185">Reference proteome</keyword>
<comment type="subcellular location">
    <subcellularLocation>
        <location evidence="1">Endosome</location>
    </subcellularLocation>
</comment>
<evidence type="ECO:0000256" key="3">
    <source>
        <dbReference type="ARBA" id="ARBA00022753"/>
    </source>
</evidence>